<evidence type="ECO:0000313" key="1">
    <source>
        <dbReference type="EMBL" id="GMU09689.1"/>
    </source>
</evidence>
<name>A0ABQ6R1D8_9BACT</name>
<dbReference type="EMBL" id="BTTX01000006">
    <property type="protein sequence ID" value="GMU09689.1"/>
    <property type="molecule type" value="Genomic_DNA"/>
</dbReference>
<organism evidence="1 2">
    <name type="scientific">Corallococcus caeni</name>
    <dbReference type="NCBI Taxonomy" id="3082388"/>
    <lineage>
        <taxon>Bacteria</taxon>
        <taxon>Pseudomonadati</taxon>
        <taxon>Myxococcota</taxon>
        <taxon>Myxococcia</taxon>
        <taxon>Myxococcales</taxon>
        <taxon>Cystobacterineae</taxon>
        <taxon>Myxococcaceae</taxon>
        <taxon>Corallococcus</taxon>
    </lineage>
</organism>
<gene>
    <name evidence="1" type="ORF">ASNO1_59430</name>
</gene>
<evidence type="ECO:0000313" key="2">
    <source>
        <dbReference type="Proteomes" id="UP001342631"/>
    </source>
</evidence>
<keyword evidence="2" id="KW-1185">Reference proteome</keyword>
<comment type="caution">
    <text evidence="1">The sequence shown here is derived from an EMBL/GenBank/DDBJ whole genome shotgun (WGS) entry which is preliminary data.</text>
</comment>
<accession>A0ABQ6R1D8</accession>
<proteinExistence type="predicted"/>
<reference evidence="1 2" key="1">
    <citation type="journal article" date="2024" name="Arch. Microbiol.">
        <title>Corallococcus caeni sp. nov., a novel myxobacterium isolated from activated sludge.</title>
        <authorList>
            <person name="Tomita S."/>
            <person name="Nakai R."/>
            <person name="Kuroda K."/>
            <person name="Kurashita H."/>
            <person name="Hatamoto M."/>
            <person name="Yamaguchi T."/>
            <person name="Narihiro T."/>
        </authorList>
    </citation>
    <scope>NUCLEOTIDE SEQUENCE [LARGE SCALE GENOMIC DNA]</scope>
    <source>
        <strain evidence="1 2">NO1</strain>
    </source>
</reference>
<protein>
    <submittedName>
        <fullName evidence="1">Uncharacterized protein</fullName>
    </submittedName>
</protein>
<sequence length="195" mass="22357">MKWGENLAVLGSPDIEIIINRRTHGLEARELAPMLASLCEAGLIEVKHHDSGVRARSLPEIESAFAVSSCRPGRYSGFWYTLTPEGGALWESLTRPDWSRYCKGEWGKEQTCLKAGSHERLEAELTWQATDPWSERVSGSEVWTVVRPWEATYWKTLPEGFEVRYRRIDKKYLACNLQAARRPVPPPPWYDKPEL</sequence>
<dbReference type="Proteomes" id="UP001342631">
    <property type="component" value="Unassembled WGS sequence"/>
</dbReference>